<dbReference type="InterPro" id="IPR056423">
    <property type="entry name" value="BACK_BPM_SPOP"/>
</dbReference>
<name>A0A3B5XWA0_WHEAT</name>
<dbReference type="OrthoDB" id="682365at2759"/>
<dbReference type="InterPro" id="IPR045005">
    <property type="entry name" value="BPM1-6"/>
</dbReference>
<organism evidence="3">
    <name type="scientific">Triticum aestivum</name>
    <name type="common">Wheat</name>
    <dbReference type="NCBI Taxonomy" id="4565"/>
    <lineage>
        <taxon>Eukaryota</taxon>
        <taxon>Viridiplantae</taxon>
        <taxon>Streptophyta</taxon>
        <taxon>Embryophyta</taxon>
        <taxon>Tracheophyta</taxon>
        <taxon>Spermatophyta</taxon>
        <taxon>Magnoliopsida</taxon>
        <taxon>Liliopsida</taxon>
        <taxon>Poales</taxon>
        <taxon>Poaceae</taxon>
        <taxon>BOP clade</taxon>
        <taxon>Pooideae</taxon>
        <taxon>Triticodae</taxon>
        <taxon>Triticeae</taxon>
        <taxon>Triticinae</taxon>
        <taxon>Triticum</taxon>
    </lineage>
</organism>
<dbReference type="Gene3D" id="1.25.40.420">
    <property type="match status" value="1"/>
</dbReference>
<dbReference type="Gramene" id="TraesCAD_scaffold_024129_01G000200.1">
    <property type="protein sequence ID" value="TraesCAD_scaffold_024129_01G000200.1"/>
    <property type="gene ID" value="TraesCAD_scaffold_024129_01G000200"/>
</dbReference>
<dbReference type="STRING" id="4565.A0A3B5XWA0"/>
<dbReference type="Gramene" id="TraesCLE_scaffold_004174_01G000200.1">
    <property type="protein sequence ID" value="TraesCLE_scaffold_004174_01G000200.1"/>
    <property type="gene ID" value="TraesCLE_scaffold_004174_01G000200"/>
</dbReference>
<dbReference type="Pfam" id="PF24570">
    <property type="entry name" value="BACK_BPM_SPOP"/>
    <property type="match status" value="1"/>
</dbReference>
<evidence type="ECO:0000313" key="4">
    <source>
        <dbReference type="Proteomes" id="UP000019116"/>
    </source>
</evidence>
<dbReference type="AlphaFoldDB" id="A0A3B5XWA0"/>
<dbReference type="Gramene" id="TraesCS1A03G0177400.1">
    <property type="protein sequence ID" value="TraesCS1A03G0177400.1.CDS1"/>
    <property type="gene ID" value="TraesCS1A03G0177400"/>
</dbReference>
<keyword evidence="4" id="KW-1185">Reference proteome</keyword>
<accession>A0A3B5XWA0</accession>
<comment type="similarity">
    <text evidence="1">Belongs to the Tdpoz family.</text>
</comment>
<evidence type="ECO:0000256" key="1">
    <source>
        <dbReference type="ARBA" id="ARBA00010846"/>
    </source>
</evidence>
<proteinExistence type="inferred from homology"/>
<dbReference type="Gramene" id="TraesCS1A02G072500.1">
    <property type="protein sequence ID" value="TraesCS1A02G072500.1.cds1"/>
    <property type="gene ID" value="TraesCS1A02G072500"/>
</dbReference>
<dbReference type="Gramene" id="TraesRN1A0100199600.1">
    <property type="protein sequence ID" value="TraesRN1A0100199600.1"/>
    <property type="gene ID" value="TraesRN1A0100199600"/>
</dbReference>
<feature type="domain" description="BPM/SPOP BACK" evidence="2">
    <location>
        <begin position="33"/>
        <end position="86"/>
    </location>
</feature>
<dbReference type="OMA" id="CGHINIF"/>
<dbReference type="Gramene" id="TraesROB_scaffold_006248_01G000200.1">
    <property type="protein sequence ID" value="TraesROB_scaffold_006248_01G000200.1"/>
    <property type="gene ID" value="TraesROB_scaffold_006248_01G000200"/>
</dbReference>
<reference evidence="3" key="2">
    <citation type="submission" date="2018-10" db="UniProtKB">
        <authorList>
            <consortium name="EnsemblPlants"/>
        </authorList>
    </citation>
    <scope>IDENTIFICATION</scope>
</reference>
<protein>
    <recommendedName>
        <fullName evidence="2">BPM/SPOP BACK domain-containing protein</fullName>
    </recommendedName>
</protein>
<evidence type="ECO:0000313" key="3">
    <source>
        <dbReference type="EnsemblPlants" id="TraesCS1A02G072500.1.cds1"/>
    </source>
</evidence>
<dbReference type="SMR" id="A0A3B5XWA0"/>
<dbReference type="Proteomes" id="UP000019116">
    <property type="component" value="Chromosome 1A"/>
</dbReference>
<dbReference type="PANTHER" id="PTHR26379:SF464">
    <property type="entry name" value="BTB DOMAIN-CONTAINING PROTEIN"/>
    <property type="match status" value="1"/>
</dbReference>
<evidence type="ECO:0000259" key="2">
    <source>
        <dbReference type="Pfam" id="PF24570"/>
    </source>
</evidence>
<sequence>MAKPLLVGADRYKLERLKLICEEELCRHMGVHSVAAMLALAEQHCCRVLKEACTRFLSEPGNLKAAMATRDFEQLKTGCHPALMELVMKQYIAATEA</sequence>
<dbReference type="EnsemblPlants" id="TraesCS1A02G072500.1">
    <property type="protein sequence ID" value="TraesCS1A02G072500.1.cds1"/>
    <property type="gene ID" value="TraesCS1A02G072500"/>
</dbReference>
<reference evidence="3" key="1">
    <citation type="submission" date="2018-08" db="EMBL/GenBank/DDBJ databases">
        <authorList>
            <person name="Rossello M."/>
        </authorList>
    </citation>
    <scope>NUCLEOTIDE SEQUENCE [LARGE SCALE GENOMIC DNA]</scope>
    <source>
        <strain evidence="3">cv. Chinese Spring</strain>
    </source>
</reference>
<dbReference type="PANTHER" id="PTHR26379">
    <property type="entry name" value="BTB/POZ AND MATH DOMAIN-CONTAINING PROTEIN 1"/>
    <property type="match status" value="1"/>
</dbReference>
<dbReference type="Gramene" id="TraesWEE_scaffold_017839_01G000200.1">
    <property type="protein sequence ID" value="TraesWEE_scaffold_017839_01G000200.1"/>
    <property type="gene ID" value="TraesWEE_scaffold_017839_01G000200"/>
</dbReference>
<dbReference type="GO" id="GO:0016567">
    <property type="term" value="P:protein ubiquitination"/>
    <property type="evidence" value="ECO:0007669"/>
    <property type="project" value="InterPro"/>
</dbReference>